<dbReference type="RefSeq" id="WP_190921092.1">
    <property type="nucleotide sequence ID" value="NZ_JACXIZ010000049.1"/>
</dbReference>
<comment type="caution">
    <text evidence="1">The sequence shown here is derived from an EMBL/GenBank/DDBJ whole genome shotgun (WGS) entry which is preliminary data.</text>
</comment>
<dbReference type="Proteomes" id="UP000621560">
    <property type="component" value="Unassembled WGS sequence"/>
</dbReference>
<accession>A0A927BX63</accession>
<dbReference type="AlphaFoldDB" id="A0A927BX63"/>
<reference evidence="1" key="1">
    <citation type="submission" date="2020-09" db="EMBL/GenBank/DDBJ databases">
        <title>A novel bacterium of genus Paenibacillus, isolated from South China Sea.</title>
        <authorList>
            <person name="Huang H."/>
            <person name="Mo K."/>
            <person name="Hu Y."/>
        </authorList>
    </citation>
    <scope>NUCLEOTIDE SEQUENCE</scope>
    <source>
        <strain evidence="1">IB182496</strain>
    </source>
</reference>
<evidence type="ECO:0000313" key="1">
    <source>
        <dbReference type="EMBL" id="MBD2847987.1"/>
    </source>
</evidence>
<gene>
    <name evidence="1" type="ORF">IDH44_22555</name>
</gene>
<organism evidence="1 2">
    <name type="scientific">Paenibacillus sabuli</name>
    <dbReference type="NCBI Taxonomy" id="2772509"/>
    <lineage>
        <taxon>Bacteria</taxon>
        <taxon>Bacillati</taxon>
        <taxon>Bacillota</taxon>
        <taxon>Bacilli</taxon>
        <taxon>Bacillales</taxon>
        <taxon>Paenibacillaceae</taxon>
        <taxon>Paenibacillus</taxon>
    </lineage>
</organism>
<sequence>MIKKKILFSSFVVLLCLLVVSMNEQVIKANNSGLEKDLELNLINKNIRNELMENGMKIKESKLNSIFRSAKNSNGNNGKINLKITNSKVIKGDTLIDGTVKVKFNELEFKTNFDNQKLLELQLENGDYISLIEIDSKVDVKNEKRNSSVFFALFPNEEKYYASVSVGEINSGDFLAVDFGERFLKKDLMNQVEQSLKIMEEKEFHLDDQVTSKQTSAASVNWGSYTYKATVDTAFSDSNQYWGRAAVLAVGRKYSTNCQCGEVILKAFVPYEDVENESGNNYIIPNKIKMGVEHNNGQVNEVYPLETSSTSTTVIYDFLSVAGVPTNTIASVANGFSSSITHLSGNSGNPQDKAIEYARGLGLSSTTFIPANVSTNNVVSTYDGVQRGATAYFNVSNYQPNATVKSYAQVRYNARTVSGLYLNLWSDEAYAIHYVNQ</sequence>
<proteinExistence type="predicted"/>
<keyword evidence="2" id="KW-1185">Reference proteome</keyword>
<evidence type="ECO:0000313" key="2">
    <source>
        <dbReference type="Proteomes" id="UP000621560"/>
    </source>
</evidence>
<protein>
    <submittedName>
        <fullName evidence="1">Uncharacterized protein</fullName>
    </submittedName>
</protein>
<dbReference type="EMBL" id="JACXIZ010000049">
    <property type="protein sequence ID" value="MBD2847987.1"/>
    <property type="molecule type" value="Genomic_DNA"/>
</dbReference>
<name>A0A927BX63_9BACL</name>